<evidence type="ECO:0000259" key="1">
    <source>
        <dbReference type="Pfam" id="PF12697"/>
    </source>
</evidence>
<organism evidence="2 3">
    <name type="scientific">Neisseria elongata</name>
    <dbReference type="NCBI Taxonomy" id="495"/>
    <lineage>
        <taxon>Bacteria</taxon>
        <taxon>Pseudomonadati</taxon>
        <taxon>Pseudomonadota</taxon>
        <taxon>Betaproteobacteria</taxon>
        <taxon>Neisseriales</taxon>
        <taxon>Neisseriaceae</taxon>
        <taxon>Neisseria</taxon>
    </lineage>
</organism>
<protein>
    <submittedName>
        <fullName evidence="2">Pimelyl-[acyl-carrier protein] methyl ester esterase</fullName>
    </submittedName>
</protein>
<dbReference type="GeneID" id="93353019"/>
<accession>A0A378TZQ7</accession>
<dbReference type="PANTHER" id="PTHR37946">
    <property type="entry name" value="SLL1969 PROTEIN"/>
    <property type="match status" value="1"/>
</dbReference>
<dbReference type="InterPro" id="IPR029058">
    <property type="entry name" value="AB_hydrolase_fold"/>
</dbReference>
<dbReference type="RefSeq" id="WP_074895009.1">
    <property type="nucleotide sequence ID" value="NZ_CP031252.1"/>
</dbReference>
<reference evidence="2 3" key="1">
    <citation type="submission" date="2018-06" db="EMBL/GenBank/DDBJ databases">
        <authorList>
            <consortium name="Pathogen Informatics"/>
            <person name="Doyle S."/>
        </authorList>
    </citation>
    <scope>NUCLEOTIDE SEQUENCE [LARGE SCALE GENOMIC DNA]</scope>
    <source>
        <strain evidence="2 3">NCTC10660</strain>
    </source>
</reference>
<evidence type="ECO:0000313" key="3">
    <source>
        <dbReference type="Proteomes" id="UP000254927"/>
    </source>
</evidence>
<dbReference type="Gene3D" id="3.40.50.1820">
    <property type="entry name" value="alpha/beta hydrolase"/>
    <property type="match status" value="1"/>
</dbReference>
<evidence type="ECO:0000313" key="2">
    <source>
        <dbReference type="EMBL" id="STZ68509.1"/>
    </source>
</evidence>
<proteinExistence type="predicted"/>
<dbReference type="SUPFAM" id="SSF53474">
    <property type="entry name" value="alpha/beta-Hydrolases"/>
    <property type="match status" value="1"/>
</dbReference>
<name>A0A378TZQ7_NEIEL</name>
<dbReference type="Pfam" id="PF12697">
    <property type="entry name" value="Abhydrolase_6"/>
    <property type="match status" value="1"/>
</dbReference>
<dbReference type="Proteomes" id="UP000254927">
    <property type="component" value="Unassembled WGS sequence"/>
</dbReference>
<dbReference type="EMBL" id="UGQW01000002">
    <property type="protein sequence ID" value="STZ68509.1"/>
    <property type="molecule type" value="Genomic_DNA"/>
</dbReference>
<feature type="domain" description="AB hydrolase-1" evidence="1">
    <location>
        <begin position="5"/>
        <end position="119"/>
    </location>
</feature>
<dbReference type="PANTHER" id="PTHR37946:SF1">
    <property type="entry name" value="SLL1969 PROTEIN"/>
    <property type="match status" value="1"/>
</dbReference>
<gene>
    <name evidence="2" type="ORF">NCTC10660_02031</name>
</gene>
<dbReference type="AlphaFoldDB" id="A0A378TZQ7"/>
<sequence length="209" mass="22994">MNEHVLLLHGIHMHAWTMLPFARLLKRQGLSVQTFGYYSIWQRPEQHCAALTAAAEDFFRRHQKPLHFVGHSLGGLVLRRFAAARPDLVRGRIVTLGTPHQGSTTAETIRNWGAGTPLLGGAYRNMLDGNLPDLPPGIELGSLAGNSPLGIGRIFKLQGENDGTVLVEETRFPGMADHILLPVSHTGMLTDKRVAGQTAAFLRHGKFDR</sequence>
<dbReference type="InterPro" id="IPR000073">
    <property type="entry name" value="AB_hydrolase_1"/>
</dbReference>